<feature type="compositionally biased region" description="Low complexity" evidence="1">
    <location>
        <begin position="287"/>
        <end position="312"/>
    </location>
</feature>
<reference evidence="4" key="1">
    <citation type="submission" date="2016-10" db="EMBL/GenBank/DDBJ databases">
        <authorList>
            <person name="Jeantristanb JTB J.-T."/>
            <person name="Ricardo R."/>
        </authorList>
    </citation>
    <scope>NUCLEOTIDE SEQUENCE [LARGE SCALE GENOMIC DNA]</scope>
</reference>
<feature type="region of interest" description="Disordered" evidence="1">
    <location>
        <begin position="1275"/>
        <end position="1326"/>
    </location>
</feature>
<feature type="compositionally biased region" description="Low complexity" evidence="1">
    <location>
        <begin position="122"/>
        <end position="135"/>
    </location>
</feature>
<organism evidence="3 4">
    <name type="scientific">Microbotryum saponariae</name>
    <dbReference type="NCBI Taxonomy" id="289078"/>
    <lineage>
        <taxon>Eukaryota</taxon>
        <taxon>Fungi</taxon>
        <taxon>Dikarya</taxon>
        <taxon>Basidiomycota</taxon>
        <taxon>Pucciniomycotina</taxon>
        <taxon>Microbotryomycetes</taxon>
        <taxon>Microbotryales</taxon>
        <taxon>Microbotryaceae</taxon>
        <taxon>Microbotryum</taxon>
    </lineage>
</organism>
<dbReference type="Pfam" id="PF00169">
    <property type="entry name" value="PH"/>
    <property type="match status" value="1"/>
</dbReference>
<feature type="compositionally biased region" description="Polar residues" evidence="1">
    <location>
        <begin position="928"/>
        <end position="938"/>
    </location>
</feature>
<feature type="region of interest" description="Disordered" evidence="1">
    <location>
        <begin position="34"/>
        <end position="85"/>
    </location>
</feature>
<feature type="region of interest" description="Disordered" evidence="1">
    <location>
        <begin position="412"/>
        <end position="435"/>
    </location>
</feature>
<feature type="compositionally biased region" description="Low complexity" evidence="1">
    <location>
        <begin position="193"/>
        <end position="227"/>
    </location>
</feature>
<feature type="region of interest" description="Disordered" evidence="1">
    <location>
        <begin position="1753"/>
        <end position="1783"/>
    </location>
</feature>
<feature type="compositionally biased region" description="Polar residues" evidence="1">
    <location>
        <begin position="334"/>
        <end position="358"/>
    </location>
</feature>
<dbReference type="Pfam" id="PF25381">
    <property type="entry name" value="PH_26"/>
    <property type="match status" value="1"/>
</dbReference>
<feature type="compositionally biased region" description="Low complexity" evidence="1">
    <location>
        <begin position="1648"/>
        <end position="1662"/>
    </location>
</feature>
<sequence length="1783" mass="190729">MYRIFRESVSWEDSTSVHAFAVLFEPHQRRVDDATRIRRKSIQRRSNSSTSFGSSRTRRHPSALTSNGGGGATNTARATSPRSSPSLFDYDLNGAYPSAPPVLPLVSTLSFRHPSPQQSVHSNQSANLESSSSRPPLSPRGVGSTGSYSHSPSTMSNPNAGAGGGGGGAAVADQMLYAQERRTGASYSHQANQPSRQPYQPQQQSGRPSSEYYDQQQMQQPQPFQQQHARHGSAPPPQEGPSYAAPSHHYDDASLNSSQRTYTAPQQQHHGPNTGGMTRSGSDFIAGPPYGSQQQQQQHGGGPSMSSLSLSMRDPSQSRELQQSTPPQPFGPGSNRSTPRNHSPAPSSPATNGPQQQHPGVGRDFVPPAVGASNSSMGPGTAAASAANISSPSMNSLSGSDRVNNRLSQLVSNNSVSGRSMRDAPPPAPQTIAGEPLHDLGRAVALLRSSKFYAEGFLMKRVDIGPDGKPHSGQGDAVWAKWFVQLSGTIMSTWNAAEMEQAARQNRTVPPQYLNLADVFVYPLPPHPSAPPTPTTFQFAINSAGLNRVLFCAPHEGSMMMWINAIRLAAWERSRTNEIYTGTLLGMREPKPAGWIGFDAGLTPPGSPANATGGKFEGYLKARLPGETEWRKTWAVLIKSKKQEPGALFASVTKKKDRRSSLLGAFGKKHVDLTDIDDLPGDGAFATMAFYASKPTKKEAPLCVVQHVFYASAIYPESEKLIDRSGLFKIEGTFLNPHDRYKLGWGVGGRAERQGYALLMVEEGAAAAMLQWIVGISDVFKVSWSEGPSVINLFLTSTMLSPLQLYGRPRAFSFDPRDPSSLYFALPIGPNRDRQFLDRELVDALEVNELRPRAIRAVFHNILFDRMRGVRSSVLPPPQAVLPASAPQLEPVSRTPPIQIREEDEDEPETEAEAEKRVNEEYGLGGTRDTTQLSTIGESESPPAGSLFAPAVARPSSSIYHSAGDTAEEPVVNYANFTSSQPAKRGETPSPPPVITTTNHLTPRQALPKIVTGAEPKAAVASTYATQQQTGAALNFSRPTAAPSQQSADTERGSGSRDAREPLAPPPVPVATNGHGHESIYNLPALGAVAREGKTNKDSAPMPASSVTVNPVMDIPPAPVMTPPLASTSPPVPAKSPERVFKPLSSPPQPDKAQLDDAPANPSALHPIAQVPAAERSLEAEPVTPGGASSDIHSDLLAALQFVDRSESPPPLSSLAPTPSTVYEYGSPEIEQRYRVGPPRRASHSMFDPGSPVDLRQGVAQFTTDPNEVDEYQAEEISTPRLNDQRVEKVGGVASSSSSTKRIDASPAQAAVPFPSSFAPNKRAEERAAAAALAQQALEAQQIAKSRPGRASIVPSASANSVNRKPRAWVDSDEEDEEEDDDEDDDESEGEGEGRDNRQSTLPSSTEPLMMTKRDTQSNGMNRLGSQDRNSRGPNMSSSPSRGDFQVIHPDSPQNPVQPLKPLVNPHGLLHAGIIDKEERSAKALEAAARDTGGPLVSIPSKPPPPQTGLVGAITSLEREKERTGGVGKALTEQQKERKLAEQRQRQLDDLQRQQLAQQQYQMQAQYQQMQMMQAYGSMPPYGGGPAPWMMGGYPGYPPMMPPASQMGPAAPSSQVGSPVMMPHLAGGGRPSSPPMQQNGATSPPLDSQYQQQQQHHFAAQQAAQAAAAAAYQAAMAQFSQPPTSPPLTSEVGANGSPALHASTSMSSFPPAGVYGPPMGAYPNPYAGGYGGPPMMGQHPWMQGYPRQHLMSHGAEGGDEGTPTANATAQGLDRTMSPMQLPH</sequence>
<protein>
    <submittedName>
        <fullName evidence="3">BZ3500_MvSof-1268-A1-R1_Chr6-3g08712 protein</fullName>
    </submittedName>
</protein>
<evidence type="ECO:0000313" key="3">
    <source>
        <dbReference type="EMBL" id="SCZ93519.1"/>
    </source>
</evidence>
<feature type="region of interest" description="Disordered" evidence="1">
    <location>
        <begin position="1680"/>
        <end position="1699"/>
    </location>
</feature>
<feature type="region of interest" description="Disordered" evidence="1">
    <location>
        <begin position="1092"/>
        <end position="1256"/>
    </location>
</feature>
<feature type="region of interest" description="Disordered" evidence="1">
    <location>
        <begin position="113"/>
        <end position="169"/>
    </location>
</feature>
<dbReference type="Proteomes" id="UP000249723">
    <property type="component" value="Unassembled WGS sequence"/>
</dbReference>
<feature type="region of interest" description="Disordered" evidence="1">
    <location>
        <begin position="979"/>
        <end position="1079"/>
    </location>
</feature>
<feature type="compositionally biased region" description="Low complexity" evidence="1">
    <location>
        <begin position="44"/>
        <end position="55"/>
    </location>
</feature>
<proteinExistence type="predicted"/>
<feature type="region of interest" description="Disordered" evidence="1">
    <location>
        <begin position="1340"/>
        <end position="1464"/>
    </location>
</feature>
<feature type="compositionally biased region" description="Acidic residues" evidence="1">
    <location>
        <begin position="902"/>
        <end position="912"/>
    </location>
</feature>
<feature type="region of interest" description="Disordered" evidence="1">
    <location>
        <begin position="1483"/>
        <end position="1541"/>
    </location>
</feature>
<dbReference type="EMBL" id="FMWP01000048">
    <property type="protein sequence ID" value="SCZ93519.1"/>
    <property type="molecule type" value="Genomic_DNA"/>
</dbReference>
<feature type="compositionally biased region" description="Polar residues" evidence="1">
    <location>
        <begin position="145"/>
        <end position="159"/>
    </location>
</feature>
<feature type="compositionally biased region" description="Low complexity" evidence="1">
    <location>
        <begin position="375"/>
        <end position="387"/>
    </location>
</feature>
<dbReference type="InterPro" id="IPR058155">
    <property type="entry name" value="Skg3/CAF120-like_PH"/>
</dbReference>
<accession>A0A2X0KJ99</accession>
<feature type="region of interest" description="Disordered" evidence="1">
    <location>
        <begin position="881"/>
        <end position="950"/>
    </location>
</feature>
<name>A0A2X0KJ99_9BASI</name>
<dbReference type="Gene3D" id="2.30.29.30">
    <property type="entry name" value="Pleckstrin-homology domain (PH domain)/Phosphotyrosine-binding domain (PTB)"/>
    <property type="match status" value="1"/>
</dbReference>
<feature type="compositionally biased region" description="Polar residues" evidence="1">
    <location>
        <begin position="1417"/>
        <end position="1441"/>
    </location>
</feature>
<feature type="compositionally biased region" description="Polar residues" evidence="1">
    <location>
        <begin position="1023"/>
        <end position="1032"/>
    </location>
</feature>
<feature type="compositionally biased region" description="Polar residues" evidence="1">
    <location>
        <begin position="254"/>
        <end position="281"/>
    </location>
</feature>
<gene>
    <name evidence="3" type="ORF">BZ3500_MVSOF-1268-A1-R1_CHR6-3G08712</name>
</gene>
<feature type="compositionally biased region" description="Polar residues" evidence="1">
    <location>
        <begin position="314"/>
        <end position="325"/>
    </location>
</feature>
<evidence type="ECO:0000256" key="1">
    <source>
        <dbReference type="SAM" id="MobiDB-lite"/>
    </source>
</evidence>
<feature type="region of interest" description="Disordered" evidence="1">
    <location>
        <begin position="1606"/>
        <end position="1662"/>
    </location>
</feature>
<dbReference type="PROSITE" id="PS50003">
    <property type="entry name" value="PH_DOMAIN"/>
    <property type="match status" value="1"/>
</dbReference>
<dbReference type="InterPro" id="IPR011993">
    <property type="entry name" value="PH-like_dom_sf"/>
</dbReference>
<dbReference type="OrthoDB" id="5563754at2759"/>
<keyword evidence="4" id="KW-1185">Reference proteome</keyword>
<dbReference type="SMART" id="SM00233">
    <property type="entry name" value="PH"/>
    <property type="match status" value="1"/>
</dbReference>
<dbReference type="InterPro" id="IPR001849">
    <property type="entry name" value="PH_domain"/>
</dbReference>
<evidence type="ECO:0000259" key="2">
    <source>
        <dbReference type="PROSITE" id="PS50003"/>
    </source>
</evidence>
<evidence type="ECO:0000313" key="4">
    <source>
        <dbReference type="Proteomes" id="UP000249723"/>
    </source>
</evidence>
<dbReference type="STRING" id="289078.A0A2X0KJ99"/>
<feature type="compositionally biased region" description="Acidic residues" evidence="1">
    <location>
        <begin position="1371"/>
        <end position="1391"/>
    </location>
</feature>
<feature type="compositionally biased region" description="Basic and acidic residues" evidence="1">
    <location>
        <begin position="1049"/>
        <end position="1061"/>
    </location>
</feature>
<feature type="region of interest" description="Disordered" evidence="1">
    <location>
        <begin position="182"/>
        <end position="387"/>
    </location>
</feature>
<feature type="domain" description="PH" evidence="2">
    <location>
        <begin position="451"/>
        <end position="571"/>
    </location>
</feature>
<feature type="compositionally biased region" description="Polar residues" evidence="1">
    <location>
        <begin position="1635"/>
        <end position="1646"/>
    </location>
</feature>
<dbReference type="SUPFAM" id="SSF50729">
    <property type="entry name" value="PH domain-like"/>
    <property type="match status" value="1"/>
</dbReference>